<dbReference type="EMBL" id="CP032568">
    <property type="protein sequence ID" value="AYF77629.1"/>
    <property type="molecule type" value="Genomic_DNA"/>
</dbReference>
<reference evidence="1 2" key="1">
    <citation type="submission" date="2018-09" db="EMBL/GenBank/DDBJ databases">
        <title>Nocardia yunnanensis sp. nov., an actinomycete isolated from a soil sample.</title>
        <authorList>
            <person name="Zhang J."/>
        </authorList>
    </citation>
    <scope>NUCLEOTIDE SEQUENCE [LARGE SCALE GENOMIC DNA]</scope>
    <source>
        <strain evidence="1 2">CFHS0054</strain>
    </source>
</reference>
<organism evidence="1 2">
    <name type="scientific">Nocardia yunnanensis</name>
    <dbReference type="NCBI Taxonomy" id="2382165"/>
    <lineage>
        <taxon>Bacteria</taxon>
        <taxon>Bacillati</taxon>
        <taxon>Actinomycetota</taxon>
        <taxon>Actinomycetes</taxon>
        <taxon>Mycobacteriales</taxon>
        <taxon>Nocardiaceae</taxon>
        <taxon>Nocardia</taxon>
    </lineage>
</organism>
<keyword evidence="2" id="KW-1185">Reference proteome</keyword>
<dbReference type="KEGG" id="nyu:D7D52_31735"/>
<dbReference type="AlphaFoldDB" id="A0A386ZLV7"/>
<gene>
    <name evidence="1" type="ORF">D7D52_31735</name>
</gene>
<evidence type="ECO:0000313" key="1">
    <source>
        <dbReference type="EMBL" id="AYF77629.1"/>
    </source>
</evidence>
<dbReference type="Proteomes" id="UP000267164">
    <property type="component" value="Chromosome"/>
</dbReference>
<accession>A0A386ZLV7</accession>
<evidence type="ECO:0000313" key="2">
    <source>
        <dbReference type="Proteomes" id="UP000267164"/>
    </source>
</evidence>
<proteinExistence type="predicted"/>
<sequence length="63" mass="6759">MVRQLASASRAAISPRGTPALGIGAFAEKTLVQRLARPWCSRTGAARVWPRQGRPVHPLVGRA</sequence>
<name>A0A386ZLV7_9NOCA</name>
<protein>
    <submittedName>
        <fullName evidence="1">Uncharacterized protein</fullName>
    </submittedName>
</protein>